<protein>
    <submittedName>
        <fullName evidence="2">Uncharacterized protein</fullName>
    </submittedName>
</protein>
<evidence type="ECO:0000313" key="2">
    <source>
        <dbReference type="EMBL" id="KAF4082272.1"/>
    </source>
</evidence>
<feature type="compositionally biased region" description="Basic and acidic residues" evidence="1">
    <location>
        <begin position="1"/>
        <end position="20"/>
    </location>
</feature>
<name>A0A7J6AH86_AMEME</name>
<feature type="compositionally biased region" description="Low complexity" evidence="1">
    <location>
        <begin position="21"/>
        <end position="31"/>
    </location>
</feature>
<accession>A0A7J6AH86</accession>
<feature type="region of interest" description="Disordered" evidence="1">
    <location>
        <begin position="1"/>
        <end position="31"/>
    </location>
</feature>
<dbReference type="AlphaFoldDB" id="A0A7J6AH86"/>
<comment type="caution">
    <text evidence="2">The sequence shown here is derived from an EMBL/GenBank/DDBJ whole genome shotgun (WGS) entry which is preliminary data.</text>
</comment>
<gene>
    <name evidence="2" type="ORF">AMELA_G00149640</name>
</gene>
<proteinExistence type="predicted"/>
<keyword evidence="3" id="KW-1185">Reference proteome</keyword>
<sequence>MDSRSVRHRGDDYNCRKRETAAGPRGRGTTETTRFQCEDGVRVVGAWVLLEGRRHHGLSDTSELTPLAFSHTYFLIFQAESPSSSGEELLVKNKEFLKDLTNFMFTEEPKTRRFEGSSRFKCGVF</sequence>
<evidence type="ECO:0000256" key="1">
    <source>
        <dbReference type="SAM" id="MobiDB-lite"/>
    </source>
</evidence>
<organism evidence="2 3">
    <name type="scientific">Ameiurus melas</name>
    <name type="common">Black bullhead</name>
    <name type="synonym">Silurus melas</name>
    <dbReference type="NCBI Taxonomy" id="219545"/>
    <lineage>
        <taxon>Eukaryota</taxon>
        <taxon>Metazoa</taxon>
        <taxon>Chordata</taxon>
        <taxon>Craniata</taxon>
        <taxon>Vertebrata</taxon>
        <taxon>Euteleostomi</taxon>
        <taxon>Actinopterygii</taxon>
        <taxon>Neopterygii</taxon>
        <taxon>Teleostei</taxon>
        <taxon>Ostariophysi</taxon>
        <taxon>Siluriformes</taxon>
        <taxon>Ictaluridae</taxon>
        <taxon>Ameiurus</taxon>
    </lineage>
</organism>
<dbReference type="Proteomes" id="UP000593565">
    <property type="component" value="Unassembled WGS sequence"/>
</dbReference>
<evidence type="ECO:0000313" key="3">
    <source>
        <dbReference type="Proteomes" id="UP000593565"/>
    </source>
</evidence>
<dbReference type="EMBL" id="JAAGNN010000012">
    <property type="protein sequence ID" value="KAF4082272.1"/>
    <property type="molecule type" value="Genomic_DNA"/>
</dbReference>
<reference evidence="2 3" key="1">
    <citation type="submission" date="2020-02" db="EMBL/GenBank/DDBJ databases">
        <title>A chromosome-scale genome assembly of the black bullhead catfish (Ameiurus melas).</title>
        <authorList>
            <person name="Wen M."/>
            <person name="Zham M."/>
            <person name="Cabau C."/>
            <person name="Klopp C."/>
            <person name="Donnadieu C."/>
            <person name="Roques C."/>
            <person name="Bouchez O."/>
            <person name="Lampietro C."/>
            <person name="Jouanno E."/>
            <person name="Herpin A."/>
            <person name="Louis A."/>
            <person name="Berthelot C."/>
            <person name="Parey E."/>
            <person name="Roest-Crollius H."/>
            <person name="Braasch I."/>
            <person name="Postlethwait J."/>
            <person name="Robinson-Rechavi M."/>
            <person name="Echchiki A."/>
            <person name="Begum T."/>
            <person name="Montfort J."/>
            <person name="Schartl M."/>
            <person name="Bobe J."/>
            <person name="Guiguen Y."/>
        </authorList>
    </citation>
    <scope>NUCLEOTIDE SEQUENCE [LARGE SCALE GENOMIC DNA]</scope>
    <source>
        <strain evidence="2">M_S1</strain>
        <tissue evidence="2">Blood</tissue>
    </source>
</reference>